<evidence type="ECO:0000259" key="5">
    <source>
        <dbReference type="SMART" id="SM00822"/>
    </source>
</evidence>
<dbReference type="Gene3D" id="3.40.50.720">
    <property type="entry name" value="NAD(P)-binding Rossmann-like Domain"/>
    <property type="match status" value="1"/>
</dbReference>
<evidence type="ECO:0000313" key="6">
    <source>
        <dbReference type="EMBL" id="MFC0677957.1"/>
    </source>
</evidence>
<accession>A0ABV6RLU9</accession>
<dbReference type="NCBIfam" id="NF005495">
    <property type="entry name" value="PRK07109.1"/>
    <property type="match status" value="1"/>
</dbReference>
<dbReference type="PRINTS" id="PR00080">
    <property type="entry name" value="SDRFAMILY"/>
</dbReference>
<dbReference type="InterPro" id="IPR002347">
    <property type="entry name" value="SDR_fam"/>
</dbReference>
<evidence type="ECO:0000313" key="7">
    <source>
        <dbReference type="Proteomes" id="UP001589896"/>
    </source>
</evidence>
<proteinExistence type="inferred from homology"/>
<evidence type="ECO:0000256" key="2">
    <source>
        <dbReference type="ARBA" id="ARBA00023002"/>
    </source>
</evidence>
<dbReference type="PRINTS" id="PR00081">
    <property type="entry name" value="GDHRDH"/>
</dbReference>
<evidence type="ECO:0000256" key="1">
    <source>
        <dbReference type="ARBA" id="ARBA00006484"/>
    </source>
</evidence>
<dbReference type="SUPFAM" id="SSF51735">
    <property type="entry name" value="NAD(P)-binding Rossmann-fold domains"/>
    <property type="match status" value="1"/>
</dbReference>
<dbReference type="EMBL" id="JBHLTG010000001">
    <property type="protein sequence ID" value="MFC0677957.1"/>
    <property type="molecule type" value="Genomic_DNA"/>
</dbReference>
<keyword evidence="2" id="KW-0560">Oxidoreductase</keyword>
<dbReference type="InterPro" id="IPR020904">
    <property type="entry name" value="Sc_DH/Rdtase_CS"/>
</dbReference>
<keyword evidence="7" id="KW-1185">Reference proteome</keyword>
<dbReference type="PROSITE" id="PS00061">
    <property type="entry name" value="ADH_SHORT"/>
    <property type="match status" value="1"/>
</dbReference>
<dbReference type="Pfam" id="PF00106">
    <property type="entry name" value="adh_short"/>
    <property type="match status" value="1"/>
</dbReference>
<dbReference type="InterPro" id="IPR057326">
    <property type="entry name" value="KR_dom"/>
</dbReference>
<evidence type="ECO:0000256" key="4">
    <source>
        <dbReference type="SAM" id="MobiDB-lite"/>
    </source>
</evidence>
<organism evidence="6 7">
    <name type="scientific">Lysobacter korlensis</name>
    <dbReference type="NCBI Taxonomy" id="553636"/>
    <lineage>
        <taxon>Bacteria</taxon>
        <taxon>Pseudomonadati</taxon>
        <taxon>Pseudomonadota</taxon>
        <taxon>Gammaproteobacteria</taxon>
        <taxon>Lysobacterales</taxon>
        <taxon>Lysobacteraceae</taxon>
        <taxon>Lysobacter</taxon>
    </lineage>
</organism>
<feature type="domain" description="Ketoreductase" evidence="5">
    <location>
        <begin position="8"/>
        <end position="184"/>
    </location>
</feature>
<reference evidence="6 7" key="1">
    <citation type="submission" date="2024-09" db="EMBL/GenBank/DDBJ databases">
        <authorList>
            <person name="Sun Q."/>
            <person name="Mori K."/>
        </authorList>
    </citation>
    <scope>NUCLEOTIDE SEQUENCE [LARGE SCALE GENOMIC DNA]</scope>
    <source>
        <strain evidence="6 7">KCTC 23076</strain>
    </source>
</reference>
<sequence>MQEQFSGKVVVVTGASAGIGRAIASAFGAQGAHVAVLARGEKRLQTLSEEIRATGRTAHPIVVDVADAAAVERAADEVERVLGPIDVWVNNAMVTVFGRVDETTPEEYQRVTEVTYLGTVHGTRAALKRMQQRGRGTIVQIGSALAYRSIPIQSAYCAAKAAIRGFTDSLRAELIHDQSDIRLTMVQLAGFNTPQFNWARSHMDKRPKPVGKMFQPEIAAQAVLRAAAEAPRELWVGGPAVQTILAQRFAPGLADRMVARKAYHQHTEEPDADDRPDNLFTTVDWDEGAHGRFDDQALTHSLQQQISRHPGLLAAGLLAVGAAAGIAWARSNRRHASSEPRRQEALAQYGGQDASGVEVEPMLAPLPAVSAGASVGASSTRT</sequence>
<protein>
    <submittedName>
        <fullName evidence="6">SDR family oxidoreductase</fullName>
    </submittedName>
</protein>
<dbReference type="PANTHER" id="PTHR44196:SF1">
    <property type="entry name" value="DEHYDROGENASE_REDUCTASE SDR FAMILY MEMBER 7B"/>
    <property type="match status" value="1"/>
</dbReference>
<dbReference type="RefSeq" id="WP_386667142.1">
    <property type="nucleotide sequence ID" value="NZ_JBHLTG010000001.1"/>
</dbReference>
<comment type="caution">
    <text evidence="6">The sequence shown here is derived from an EMBL/GenBank/DDBJ whole genome shotgun (WGS) entry which is preliminary data.</text>
</comment>
<evidence type="ECO:0000256" key="3">
    <source>
        <dbReference type="RuleBase" id="RU000363"/>
    </source>
</evidence>
<feature type="region of interest" description="Disordered" evidence="4">
    <location>
        <begin position="334"/>
        <end position="354"/>
    </location>
</feature>
<gene>
    <name evidence="6" type="ORF">ACFFGH_08900</name>
</gene>
<name>A0ABV6RLU9_9GAMM</name>
<comment type="similarity">
    <text evidence="1 3">Belongs to the short-chain dehydrogenases/reductases (SDR) family.</text>
</comment>
<dbReference type="InterPro" id="IPR036291">
    <property type="entry name" value="NAD(P)-bd_dom_sf"/>
</dbReference>
<dbReference type="PANTHER" id="PTHR44196">
    <property type="entry name" value="DEHYDROGENASE/REDUCTASE SDR FAMILY MEMBER 7B"/>
    <property type="match status" value="1"/>
</dbReference>
<dbReference type="SMART" id="SM00822">
    <property type="entry name" value="PKS_KR"/>
    <property type="match status" value="1"/>
</dbReference>
<dbReference type="Proteomes" id="UP001589896">
    <property type="component" value="Unassembled WGS sequence"/>
</dbReference>